<sequence>MEPAGRSKEEAGAEHALAAERPGSPLWPGLRRGEQDRGAGHRPGPVPAGGLPPPGLPRRQPPSALRLPCALRRFGAAHEGAASGEATLDAIPVDSGDGTSSRDVADDGDSDAQEEARVALRAEPPELTFRQFHERLWGYFGTRGGPQLPRGALSKHMETQIRLRRPRRLRRQHPTRVQGPDEGGREGPEGERVARLEEENSSLHELVEDLRAELQGSDARCLALQVCTRRLVVKVVSWVASELQAGPRVGRG</sequence>
<feature type="region of interest" description="Disordered" evidence="1">
    <location>
        <begin position="79"/>
        <end position="114"/>
    </location>
</feature>
<dbReference type="Proteomes" id="UP000662637">
    <property type="component" value="Unassembled WGS sequence"/>
</dbReference>
<feature type="region of interest" description="Disordered" evidence="1">
    <location>
        <begin position="1"/>
        <end position="66"/>
    </location>
</feature>
<accession>A0A5E4CW05</accession>
<feature type="compositionally biased region" description="Basic and acidic residues" evidence="1">
    <location>
        <begin position="1"/>
        <end position="13"/>
    </location>
</feature>
<evidence type="ECO:0000256" key="1">
    <source>
        <dbReference type="SAM" id="MobiDB-lite"/>
    </source>
</evidence>
<evidence type="ECO:0000313" key="4">
    <source>
        <dbReference type="Proteomes" id="UP000335636"/>
    </source>
</evidence>
<keyword evidence="4" id="KW-1185">Reference proteome</keyword>
<proteinExistence type="predicted"/>
<feature type="region of interest" description="Disordered" evidence="1">
    <location>
        <begin position="167"/>
        <end position="194"/>
    </location>
</feature>
<name>A0A5E4CW05_MARMO</name>
<evidence type="ECO:0000313" key="2">
    <source>
        <dbReference type="EMBL" id="KAF7482620.1"/>
    </source>
</evidence>
<reference evidence="3 4" key="1">
    <citation type="submission" date="2019-04" db="EMBL/GenBank/DDBJ databases">
        <authorList>
            <person name="Alioto T."/>
            <person name="Alioto T."/>
        </authorList>
    </citation>
    <scope>NUCLEOTIDE SEQUENCE [LARGE SCALE GENOMIC DNA]</scope>
</reference>
<dbReference type="Proteomes" id="UP000335636">
    <property type="component" value="Unassembled WGS sequence"/>
</dbReference>
<feature type="compositionally biased region" description="Basic and acidic residues" evidence="1">
    <location>
        <begin position="182"/>
        <end position="194"/>
    </location>
</feature>
<dbReference type="Pfam" id="PF15799">
    <property type="entry name" value="CCD48"/>
    <property type="match status" value="1"/>
</dbReference>
<gene>
    <name evidence="2" type="ORF">GHT09_006010</name>
    <name evidence="3" type="ORF">MONAX_5E018444</name>
</gene>
<dbReference type="EMBL" id="WJEC01000532">
    <property type="protein sequence ID" value="KAF7482620.1"/>
    <property type="molecule type" value="Genomic_DNA"/>
</dbReference>
<reference evidence="2" key="2">
    <citation type="submission" date="2020-08" db="EMBL/GenBank/DDBJ databases">
        <authorList>
            <person name="Shumante A."/>
            <person name="Zimin A.V."/>
            <person name="Puiu D."/>
            <person name="Salzberg S.L."/>
        </authorList>
    </citation>
    <scope>NUCLEOTIDE SEQUENCE</scope>
    <source>
        <strain evidence="2">WC2-LM</strain>
        <tissue evidence="2">Liver</tissue>
    </source>
</reference>
<feature type="compositionally biased region" description="Pro residues" evidence="1">
    <location>
        <begin position="44"/>
        <end position="60"/>
    </location>
</feature>
<dbReference type="EMBL" id="CABDUW010002234">
    <property type="protein sequence ID" value="VTJ85996.1"/>
    <property type="molecule type" value="Genomic_DNA"/>
</dbReference>
<dbReference type="AlphaFoldDB" id="A0A5E4CW05"/>
<evidence type="ECO:0000313" key="3">
    <source>
        <dbReference type="EMBL" id="VTJ85996.1"/>
    </source>
</evidence>
<organism evidence="3 4">
    <name type="scientific">Marmota monax</name>
    <name type="common">Woodchuck</name>
    <dbReference type="NCBI Taxonomy" id="9995"/>
    <lineage>
        <taxon>Eukaryota</taxon>
        <taxon>Metazoa</taxon>
        <taxon>Chordata</taxon>
        <taxon>Craniata</taxon>
        <taxon>Vertebrata</taxon>
        <taxon>Euteleostomi</taxon>
        <taxon>Mammalia</taxon>
        <taxon>Eutheria</taxon>
        <taxon>Euarchontoglires</taxon>
        <taxon>Glires</taxon>
        <taxon>Rodentia</taxon>
        <taxon>Sciuromorpha</taxon>
        <taxon>Sciuridae</taxon>
        <taxon>Xerinae</taxon>
        <taxon>Marmotini</taxon>
        <taxon>Marmota</taxon>
    </lineage>
</organism>
<protein>
    <submittedName>
        <fullName evidence="3">Uncharacterized protein</fullName>
    </submittedName>
</protein>
<dbReference type="InterPro" id="IPR031601">
    <property type="entry name" value="CCD48"/>
</dbReference>